<dbReference type="InterPro" id="IPR017850">
    <property type="entry name" value="Alkaline_phosphatase_core_sf"/>
</dbReference>
<name>K9YR03_CYASC</name>
<reference evidence="2" key="1">
    <citation type="journal article" date="2013" name="Proc. Natl. Acad. Sci. U.S.A.">
        <title>Improving the coverage of the cyanobacterial phylum using diversity-driven genome sequencing.</title>
        <authorList>
            <person name="Shih P.M."/>
            <person name="Wu D."/>
            <person name="Latifi A."/>
            <person name="Axen S.D."/>
            <person name="Fewer D.P."/>
            <person name="Talla E."/>
            <person name="Calteau A."/>
            <person name="Cai F."/>
            <person name="Tandeau de Marsac N."/>
            <person name="Rippka R."/>
            <person name="Herdman M."/>
            <person name="Sivonen K."/>
            <person name="Coursin T."/>
            <person name="Laurent T."/>
            <person name="Goodwin L."/>
            <person name="Nolan M."/>
            <person name="Davenport K.W."/>
            <person name="Han C.S."/>
            <person name="Rubin E.M."/>
            <person name="Eisen J.A."/>
            <person name="Woyke T."/>
            <person name="Gugger M."/>
            <person name="Kerfeld C.A."/>
        </authorList>
    </citation>
    <scope>NUCLEOTIDE SEQUENCE [LARGE SCALE GENOMIC DNA]</scope>
    <source>
        <strain evidence="2">ATCC 29140 / PCC 7202</strain>
    </source>
</reference>
<gene>
    <name evidence="1" type="ordered locus">Cyast_2595</name>
</gene>
<protein>
    <recommendedName>
        <fullName evidence="3">PglZ domain protein</fullName>
    </recommendedName>
</protein>
<dbReference type="eggNOG" id="ENOG502Z7TV">
    <property type="taxonomic scope" value="Bacteria"/>
</dbReference>
<dbReference type="STRING" id="292563.Cyast_2595"/>
<keyword evidence="2" id="KW-1185">Reference proteome</keyword>
<evidence type="ECO:0008006" key="3">
    <source>
        <dbReference type="Google" id="ProtNLM"/>
    </source>
</evidence>
<proteinExistence type="predicted"/>
<evidence type="ECO:0000313" key="2">
    <source>
        <dbReference type="Proteomes" id="UP000010483"/>
    </source>
</evidence>
<dbReference type="EMBL" id="CP003940">
    <property type="protein sequence ID" value="AFZ48538.1"/>
    <property type="molecule type" value="Genomic_DNA"/>
</dbReference>
<evidence type="ECO:0000313" key="1">
    <source>
        <dbReference type="EMBL" id="AFZ48538.1"/>
    </source>
</evidence>
<accession>K9YR03</accession>
<dbReference type="Proteomes" id="UP000010483">
    <property type="component" value="Chromosome"/>
</dbReference>
<dbReference type="HOGENOM" id="CLU_362826_0_0_3"/>
<dbReference type="KEGG" id="csn:Cyast_2595"/>
<dbReference type="PATRIC" id="fig|292563.3.peg.2712"/>
<dbReference type="AlphaFoldDB" id="K9YR03"/>
<dbReference type="SUPFAM" id="SSF53649">
    <property type="entry name" value="Alkaline phosphatase-like"/>
    <property type="match status" value="1"/>
</dbReference>
<dbReference type="BioCyc" id="CSTA292563:G1353-2599-MONOMER"/>
<sequence>MTKIILDPTNLYPIEQNYIIISNEVEWLKYFTLKDDAYWIKNKIPCAWTKEWLKACNKTNLIIEIKENPRSLLASMLNPLSIPNQWNDQQVLGILNQLNTYPDNKIAHLLAEITNTELKLWECITPSEKHLAQWLCVNIPEEYQVFEQFWLENFISHNHDNKLIEYYRINNKLNLLKDWVGIRLNKIDNLGIFPLSLPVIIEKEFINFWEEKIVQTQGEIIENLILPQEYKKELIAEIAYNIFLEKTNWITRDRVAKISIYLNADKRQKLNQLIPPSPPKPLDINAKPDDCLQWVTNHYLPFRLWEINHNMSNNHEDKNQISSKLADNFVNWIVKNYPELKLDSVEKSWLNYSVTPQVEKLAKNNPILWVIVDGLGWLDHRELIFKLTEKNSLSIQQDIQPKFSILPTKTEYAKWSLFTQLLPNHNSWNNNAGDGFSLINNGHRYTDRNKPKLIEDLQQKKYQIYCWDTTQLDELYHHQNDWQTLYKLEREKVLDGIVKDILHFLQQYPEPEKLQIIIASDHGQIIGEVDKMNNYPNNLKPQGRMAIGTTDDSRFVVLSAQKFDLPHDISIVRSQDSLGSFNYTQNQKIIGNHGGLFPEEVVVGFSILSQQISRLPVLITCRGEGKAKDRGELEMIINNHNKLSLTNLCLYINEIGELKMGKILDIVIPPNQTINYKLEINKCPELLPDNSNNYYTLSGKLTFNFANTEVGEAELDAQSLLTIKQIFTSGFTGGLDEFF</sequence>
<organism evidence="1 2">
    <name type="scientific">Cyanobacterium stanieri (strain ATCC 29140 / PCC 7202)</name>
    <dbReference type="NCBI Taxonomy" id="292563"/>
    <lineage>
        <taxon>Bacteria</taxon>
        <taxon>Bacillati</taxon>
        <taxon>Cyanobacteriota</taxon>
        <taxon>Cyanophyceae</taxon>
        <taxon>Oscillatoriophycideae</taxon>
        <taxon>Chroococcales</taxon>
        <taxon>Geminocystaceae</taxon>
        <taxon>Cyanobacterium</taxon>
    </lineage>
</organism>